<sequence>MIASKTPIKKHLKSAFLYMDALITRQNNVLQSGHHYQ</sequence>
<organism evidence="1 2">
    <name type="scientific">Acinetobacter baumannii 1499986</name>
    <dbReference type="NCBI Taxonomy" id="1310673"/>
    <lineage>
        <taxon>Bacteria</taxon>
        <taxon>Pseudomonadati</taxon>
        <taxon>Pseudomonadota</taxon>
        <taxon>Gammaproteobacteria</taxon>
        <taxon>Moraxellales</taxon>
        <taxon>Moraxellaceae</taxon>
        <taxon>Acinetobacter</taxon>
        <taxon>Acinetobacter calcoaceticus/baumannii complex</taxon>
    </lineage>
</organism>
<reference evidence="1 2" key="1">
    <citation type="submission" date="2014-04" db="EMBL/GenBank/DDBJ databases">
        <title>Comparative genomics and transcriptomics to identify genetic mechanisms underlying the emergence of carbapenem resistant Acinetobacter baumannii (CRAb).</title>
        <authorList>
            <person name="Harris A.D."/>
            <person name="Johnson K.J."/>
            <person name="George J."/>
            <person name="Nadendla S."/>
            <person name="Daugherty S.C."/>
            <person name="Parankush S."/>
            <person name="Sadzewicz L."/>
            <person name="Tallon L."/>
            <person name="Sengamalay N."/>
            <person name="Hazen T.H."/>
            <person name="Rasko D.A."/>
        </authorList>
    </citation>
    <scope>NUCLEOTIDE SEQUENCE [LARGE SCALE GENOMIC DNA]</scope>
    <source>
        <strain evidence="1 2">1499986</strain>
    </source>
</reference>
<evidence type="ECO:0000313" key="2">
    <source>
        <dbReference type="Proteomes" id="UP000027309"/>
    </source>
</evidence>
<proteinExistence type="predicted"/>
<gene>
    <name evidence="1" type="ORF">J572_2639</name>
</gene>
<comment type="caution">
    <text evidence="1">The sequence shown here is derived from an EMBL/GenBank/DDBJ whole genome shotgun (WGS) entry which is preliminary data.</text>
</comment>
<accession>A0A836LZX6</accession>
<name>A0A836LZX6_ACIBA</name>
<protein>
    <submittedName>
        <fullName evidence="1">Uncharacterized protein</fullName>
    </submittedName>
</protein>
<dbReference type="Proteomes" id="UP000027309">
    <property type="component" value="Unassembled WGS sequence"/>
</dbReference>
<dbReference type="EMBL" id="JMOA01000035">
    <property type="protein sequence ID" value="KCY00861.1"/>
    <property type="molecule type" value="Genomic_DNA"/>
</dbReference>
<dbReference type="AlphaFoldDB" id="A0A836LZX6"/>
<evidence type="ECO:0000313" key="1">
    <source>
        <dbReference type="EMBL" id="KCY00861.1"/>
    </source>
</evidence>